<proteinExistence type="inferred from homology"/>
<dbReference type="GO" id="GO:0005524">
    <property type="term" value="F:ATP binding"/>
    <property type="evidence" value="ECO:0007669"/>
    <property type="project" value="UniProtKB-KW"/>
</dbReference>
<dbReference type="SMART" id="SM00382">
    <property type="entry name" value="AAA"/>
    <property type="match status" value="1"/>
</dbReference>
<organism evidence="7 8">
    <name type="scientific">Nocardioides bruguierae</name>
    <dbReference type="NCBI Taxonomy" id="2945102"/>
    <lineage>
        <taxon>Bacteria</taxon>
        <taxon>Bacillati</taxon>
        <taxon>Actinomycetota</taxon>
        <taxon>Actinomycetes</taxon>
        <taxon>Propionibacteriales</taxon>
        <taxon>Nocardioidaceae</taxon>
        <taxon>Nocardioides</taxon>
    </lineage>
</organism>
<evidence type="ECO:0000256" key="1">
    <source>
        <dbReference type="ARBA" id="ARBA00005417"/>
    </source>
</evidence>
<evidence type="ECO:0000313" key="7">
    <source>
        <dbReference type="EMBL" id="MCM0619535.1"/>
    </source>
</evidence>
<reference evidence="7" key="1">
    <citation type="submission" date="2022-05" db="EMBL/GenBank/DDBJ databases">
        <authorList>
            <person name="Tuo L."/>
        </authorList>
    </citation>
    <scope>NUCLEOTIDE SEQUENCE</scope>
    <source>
        <strain evidence="7">BSK12Z-4</strain>
    </source>
</reference>
<dbReference type="SUPFAM" id="SSF52540">
    <property type="entry name" value="P-loop containing nucleoside triphosphate hydrolases"/>
    <property type="match status" value="1"/>
</dbReference>
<dbReference type="EMBL" id="JAMOIL010000003">
    <property type="protein sequence ID" value="MCM0619535.1"/>
    <property type="molecule type" value="Genomic_DNA"/>
</dbReference>
<dbReference type="PANTHER" id="PTHR43335:SF4">
    <property type="entry name" value="ABC TRANSPORTER, ATP-BINDING PROTEIN"/>
    <property type="match status" value="1"/>
</dbReference>
<comment type="similarity">
    <text evidence="1">Belongs to the ABC transporter superfamily.</text>
</comment>
<comment type="caution">
    <text evidence="7">The sequence shown here is derived from an EMBL/GenBank/DDBJ whole genome shotgun (WGS) entry which is preliminary data.</text>
</comment>
<evidence type="ECO:0000313" key="8">
    <source>
        <dbReference type="Proteomes" id="UP001139485"/>
    </source>
</evidence>
<evidence type="ECO:0000256" key="4">
    <source>
        <dbReference type="ARBA" id="ARBA00022840"/>
    </source>
</evidence>
<dbReference type="InterPro" id="IPR003593">
    <property type="entry name" value="AAA+_ATPase"/>
</dbReference>
<dbReference type="InterPro" id="IPR003439">
    <property type="entry name" value="ABC_transporter-like_ATP-bd"/>
</dbReference>
<keyword evidence="2" id="KW-0813">Transport</keyword>
<dbReference type="PROSITE" id="PS50893">
    <property type="entry name" value="ABC_TRANSPORTER_2"/>
    <property type="match status" value="1"/>
</dbReference>
<dbReference type="PANTHER" id="PTHR43335">
    <property type="entry name" value="ABC TRANSPORTER, ATP-BINDING PROTEIN"/>
    <property type="match status" value="1"/>
</dbReference>
<gene>
    <name evidence="7" type="ORF">M8330_04385</name>
</gene>
<dbReference type="PROSITE" id="PS00211">
    <property type="entry name" value="ABC_TRANSPORTER_1"/>
    <property type="match status" value="1"/>
</dbReference>
<evidence type="ECO:0000259" key="6">
    <source>
        <dbReference type="PROSITE" id="PS50893"/>
    </source>
</evidence>
<protein>
    <submittedName>
        <fullName evidence="7">ATP-binding cassette domain-containing protein</fullName>
    </submittedName>
</protein>
<feature type="region of interest" description="Disordered" evidence="5">
    <location>
        <begin position="322"/>
        <end position="343"/>
    </location>
</feature>
<name>A0A9X2D5P2_9ACTN</name>
<sequence length="343" mass="35750">MTTTAPATGAPVIETHGLRKVYRGRKGTHVAVADLDLLVPAGGVHGFLGPNGSGKTTTIRMLLGLARPTSGSMRLFGEEVPARLPAVIGRVGAVVESPKFSPNLTGRQNLRLLSRSIGVPDERVERAVATVGLTGREKDRYKGYSLGMKQRLAIAATLLKDPALLILDEPTNGLDPAGIREVRDTITGLGEQGVTVLLSSHILAEVQQVCSSATIVGRGRLLASGRVEDLLGAVTRHRVTLTPGTHEAGTHEAGTHEAARSAAGVLTSAGLPCEVQDDGSLLVTAEDPTIVTRTLGEAGTWLASLAPVKRDLEDLFLEVTAGQGPGMDMPPDWSGAEQGGAAR</sequence>
<feature type="domain" description="ABC transporter" evidence="6">
    <location>
        <begin position="13"/>
        <end position="243"/>
    </location>
</feature>
<dbReference type="Pfam" id="PF00005">
    <property type="entry name" value="ABC_tran"/>
    <property type="match status" value="1"/>
</dbReference>
<dbReference type="Gene3D" id="3.40.50.300">
    <property type="entry name" value="P-loop containing nucleotide triphosphate hydrolases"/>
    <property type="match status" value="1"/>
</dbReference>
<accession>A0A9X2D5P2</accession>
<dbReference type="RefSeq" id="WP_250826347.1">
    <property type="nucleotide sequence ID" value="NZ_JAMOIL010000003.1"/>
</dbReference>
<dbReference type="Proteomes" id="UP001139485">
    <property type="component" value="Unassembled WGS sequence"/>
</dbReference>
<keyword evidence="8" id="KW-1185">Reference proteome</keyword>
<keyword evidence="3" id="KW-0547">Nucleotide-binding</keyword>
<dbReference type="GO" id="GO:0016887">
    <property type="term" value="F:ATP hydrolysis activity"/>
    <property type="evidence" value="ECO:0007669"/>
    <property type="project" value="InterPro"/>
</dbReference>
<dbReference type="AlphaFoldDB" id="A0A9X2D5P2"/>
<keyword evidence="4 7" id="KW-0067">ATP-binding</keyword>
<evidence type="ECO:0000256" key="2">
    <source>
        <dbReference type="ARBA" id="ARBA00022448"/>
    </source>
</evidence>
<evidence type="ECO:0000256" key="3">
    <source>
        <dbReference type="ARBA" id="ARBA00022741"/>
    </source>
</evidence>
<dbReference type="InterPro" id="IPR017871">
    <property type="entry name" value="ABC_transporter-like_CS"/>
</dbReference>
<dbReference type="InterPro" id="IPR027417">
    <property type="entry name" value="P-loop_NTPase"/>
</dbReference>
<evidence type="ECO:0000256" key="5">
    <source>
        <dbReference type="SAM" id="MobiDB-lite"/>
    </source>
</evidence>